<evidence type="ECO:0000313" key="1">
    <source>
        <dbReference type="EMBL" id="KRX34692.1"/>
    </source>
</evidence>
<name>A0A0V0T6L9_9BILA</name>
<dbReference type="EMBL" id="JYDJ01000528">
    <property type="protein sequence ID" value="KRX34692.1"/>
    <property type="molecule type" value="Genomic_DNA"/>
</dbReference>
<dbReference type="Proteomes" id="UP000055048">
    <property type="component" value="Unassembled WGS sequence"/>
</dbReference>
<reference evidence="1 2" key="1">
    <citation type="submission" date="2015-01" db="EMBL/GenBank/DDBJ databases">
        <title>Evolution of Trichinella species and genotypes.</title>
        <authorList>
            <person name="Korhonen P.K."/>
            <person name="Edoardo P."/>
            <person name="Giuseppe L.R."/>
            <person name="Gasser R.B."/>
        </authorList>
    </citation>
    <scope>NUCLEOTIDE SEQUENCE [LARGE SCALE GENOMIC DNA]</scope>
    <source>
        <strain evidence="1">ISS417</strain>
    </source>
</reference>
<accession>A0A0V0T6L9</accession>
<gene>
    <name evidence="1" type="ORF">T05_11543</name>
</gene>
<evidence type="ECO:0000313" key="2">
    <source>
        <dbReference type="Proteomes" id="UP000055048"/>
    </source>
</evidence>
<organism evidence="1 2">
    <name type="scientific">Trichinella murrelli</name>
    <dbReference type="NCBI Taxonomy" id="144512"/>
    <lineage>
        <taxon>Eukaryota</taxon>
        <taxon>Metazoa</taxon>
        <taxon>Ecdysozoa</taxon>
        <taxon>Nematoda</taxon>
        <taxon>Enoplea</taxon>
        <taxon>Dorylaimia</taxon>
        <taxon>Trichinellida</taxon>
        <taxon>Trichinellidae</taxon>
        <taxon>Trichinella</taxon>
    </lineage>
</organism>
<protein>
    <submittedName>
        <fullName evidence="1">Uncharacterized protein</fullName>
    </submittedName>
</protein>
<sequence length="332" mass="38201">MRYLTKLLVSKGVIHRGNIIFNQLNCDVLSSAHVSLPSLSSPLKSYHCATFLQYLGKYAFVRRETRRFWKVLLQTNPYLLNKLSLKFACAYLNTQESSPSGTPLKRLQDGFASISDVPTKIASLYNFFAISRQIRVCTTRLWKVLLQTNPYLLNEWPLIFACAYLNTQESSQSGTPLKRLQDVRYSMNLSGFLQCFFSLGQVDFSSFSVHLESIYRNCFRTLSTFIDTIIFKQLNYVNKNLDIKGFLYYKSTNVIGISNICPRDVLSSWQVSLPSLTSPLKSHHCTTFLQYLGKYVFVRRETRFGKVAWESNPNFLHAPILIHRKAAHLELP</sequence>
<proteinExistence type="predicted"/>
<keyword evidence="2" id="KW-1185">Reference proteome</keyword>
<comment type="caution">
    <text evidence="1">The sequence shown here is derived from an EMBL/GenBank/DDBJ whole genome shotgun (WGS) entry which is preliminary data.</text>
</comment>
<dbReference type="AlphaFoldDB" id="A0A0V0T6L9"/>